<reference evidence="1 2" key="1">
    <citation type="journal article" date="2018" name="PLoS ONE">
        <title>The draft genome of Kipferlia bialata reveals reductive genome evolution in fornicate parasites.</title>
        <authorList>
            <person name="Tanifuji G."/>
            <person name="Takabayashi S."/>
            <person name="Kume K."/>
            <person name="Takagi M."/>
            <person name="Nakayama T."/>
            <person name="Kamikawa R."/>
            <person name="Inagaki Y."/>
            <person name="Hashimoto T."/>
        </authorList>
    </citation>
    <scope>NUCLEOTIDE SEQUENCE [LARGE SCALE GENOMIC DNA]</scope>
    <source>
        <strain evidence="1">NY0173</strain>
    </source>
</reference>
<organism evidence="1 2">
    <name type="scientific">Kipferlia bialata</name>
    <dbReference type="NCBI Taxonomy" id="797122"/>
    <lineage>
        <taxon>Eukaryota</taxon>
        <taxon>Metamonada</taxon>
        <taxon>Carpediemonas-like organisms</taxon>
        <taxon>Kipferlia</taxon>
    </lineage>
</organism>
<keyword evidence="2" id="KW-1185">Reference proteome</keyword>
<name>A0A9K3DBV4_9EUKA</name>
<evidence type="ECO:0000313" key="2">
    <source>
        <dbReference type="Proteomes" id="UP000265618"/>
    </source>
</evidence>
<accession>A0A9K3DBV4</accession>
<comment type="caution">
    <text evidence="1">The sequence shown here is derived from an EMBL/GenBank/DDBJ whole genome shotgun (WGS) entry which is preliminary data.</text>
</comment>
<proteinExistence type="predicted"/>
<sequence length="71" mass="7750">MYLTPAILSRPPFLLAGMQNGACIRCYTLNNRGKYKIRHSDIGSGHAQSLSLTYLPPAPHALLQRGVATQV</sequence>
<gene>
    <name evidence="1" type="ORF">KIPB_016486</name>
</gene>
<feature type="non-terminal residue" evidence="1">
    <location>
        <position position="1"/>
    </location>
</feature>
<dbReference type="AlphaFoldDB" id="A0A9K3DBV4"/>
<dbReference type="Proteomes" id="UP000265618">
    <property type="component" value="Unassembled WGS sequence"/>
</dbReference>
<evidence type="ECO:0000313" key="1">
    <source>
        <dbReference type="EMBL" id="GIQ92611.1"/>
    </source>
</evidence>
<protein>
    <submittedName>
        <fullName evidence="1">Uncharacterized protein</fullName>
    </submittedName>
</protein>
<dbReference type="EMBL" id="BDIP01010114">
    <property type="protein sequence ID" value="GIQ92611.1"/>
    <property type="molecule type" value="Genomic_DNA"/>
</dbReference>